<protein>
    <submittedName>
        <fullName evidence="1">Uncharacterized protein</fullName>
    </submittedName>
</protein>
<proteinExistence type="predicted"/>
<gene>
    <name evidence="1" type="ORF">N1032_17530</name>
</gene>
<name>A0ABT2H6N3_9MICO</name>
<evidence type="ECO:0000313" key="2">
    <source>
        <dbReference type="Proteomes" id="UP001165586"/>
    </source>
</evidence>
<sequence>MTDPVTHYAVQKFGAHARPRITGVYGGAGGWHPPADPDLRLTRDTAERLRAEGVTMVRVRWRLKTHEIIVRRYLGE</sequence>
<dbReference type="Proteomes" id="UP001165586">
    <property type="component" value="Unassembled WGS sequence"/>
</dbReference>
<keyword evidence="2" id="KW-1185">Reference proteome</keyword>
<comment type="caution">
    <text evidence="1">The sequence shown here is derived from an EMBL/GenBank/DDBJ whole genome shotgun (WGS) entry which is preliminary data.</text>
</comment>
<accession>A0ABT2H6N3</accession>
<dbReference type="EMBL" id="JANLCJ010000007">
    <property type="protein sequence ID" value="MCS5735548.1"/>
    <property type="molecule type" value="Genomic_DNA"/>
</dbReference>
<organism evidence="1 2">
    <name type="scientific">Herbiconiux daphne</name>
    <dbReference type="NCBI Taxonomy" id="2970914"/>
    <lineage>
        <taxon>Bacteria</taxon>
        <taxon>Bacillati</taxon>
        <taxon>Actinomycetota</taxon>
        <taxon>Actinomycetes</taxon>
        <taxon>Micrococcales</taxon>
        <taxon>Microbacteriaceae</taxon>
        <taxon>Herbiconiux</taxon>
    </lineage>
</organism>
<dbReference type="RefSeq" id="WP_259540492.1">
    <property type="nucleotide sequence ID" value="NZ_JANLCJ010000007.1"/>
</dbReference>
<evidence type="ECO:0000313" key="1">
    <source>
        <dbReference type="EMBL" id="MCS5735548.1"/>
    </source>
</evidence>
<reference evidence="1" key="1">
    <citation type="submission" date="2022-08" db="EMBL/GenBank/DDBJ databases">
        <authorList>
            <person name="Deng Y."/>
            <person name="Han X.-F."/>
            <person name="Zhang Y.-Q."/>
        </authorList>
    </citation>
    <scope>NUCLEOTIDE SEQUENCE</scope>
    <source>
        <strain evidence="1">CPCC 203386</strain>
    </source>
</reference>